<dbReference type="PANTHER" id="PTHR33577:SF9">
    <property type="entry name" value="PEROXIDASE STCC"/>
    <property type="match status" value="1"/>
</dbReference>
<evidence type="ECO:0000256" key="7">
    <source>
        <dbReference type="ARBA" id="ARBA00025795"/>
    </source>
</evidence>
<keyword evidence="11" id="KW-1185">Reference proteome</keyword>
<name>A0A9P9INI1_9PLEO</name>
<sequence length="261" mass="28803">MKIVPSLALLIGIAHAALNFTEWEHPPYGAVRSPCPALNAMANHGFIPRDGKNLTVPLLVQAMREVVNMSPEIATAFAGAGLRLAGPGATSFNMDHLYLHNGIEHDASLSREDFSVSGDSHSFSPQIFSEFISSFKGAKNIKVPEAAAARWDRVQTEKRRNPQFSYNPQNRFFSYGESALYLSLLNEPKSQSVPVEWLEIFFAEERFPYLEGWRTPQASLDGFSLSQNILLLSLATPEETLASVSARDLQDAHGLPMLSRA</sequence>
<dbReference type="SUPFAM" id="SSF47571">
    <property type="entry name" value="Cloroperoxidase"/>
    <property type="match status" value="1"/>
</dbReference>
<comment type="similarity">
    <text evidence="7">Belongs to the chloroperoxidase family.</text>
</comment>
<keyword evidence="4" id="KW-0479">Metal-binding</keyword>
<reference evidence="10" key="1">
    <citation type="journal article" date="2021" name="Nat. Commun.">
        <title>Genetic determinants of endophytism in the Arabidopsis root mycobiome.</title>
        <authorList>
            <person name="Mesny F."/>
            <person name="Miyauchi S."/>
            <person name="Thiergart T."/>
            <person name="Pickel B."/>
            <person name="Atanasova L."/>
            <person name="Karlsson M."/>
            <person name="Huettel B."/>
            <person name="Barry K.W."/>
            <person name="Haridas S."/>
            <person name="Chen C."/>
            <person name="Bauer D."/>
            <person name="Andreopoulos W."/>
            <person name="Pangilinan J."/>
            <person name="LaButti K."/>
            <person name="Riley R."/>
            <person name="Lipzen A."/>
            <person name="Clum A."/>
            <person name="Drula E."/>
            <person name="Henrissat B."/>
            <person name="Kohler A."/>
            <person name="Grigoriev I.V."/>
            <person name="Martin F.M."/>
            <person name="Hacquard S."/>
        </authorList>
    </citation>
    <scope>NUCLEOTIDE SEQUENCE</scope>
    <source>
        <strain evidence="10">MPI-CAGE-CH-0243</strain>
    </source>
</reference>
<feature type="chain" id="PRO_5040221558" evidence="8">
    <location>
        <begin position="17"/>
        <end position="261"/>
    </location>
</feature>
<feature type="signal peptide" evidence="8">
    <location>
        <begin position="1"/>
        <end position="16"/>
    </location>
</feature>
<dbReference type="PANTHER" id="PTHR33577">
    <property type="entry name" value="STERIGMATOCYSTIN BIOSYNTHESIS PEROXIDASE STCC-RELATED"/>
    <property type="match status" value="1"/>
</dbReference>
<dbReference type="EMBL" id="JAGMWT010000006">
    <property type="protein sequence ID" value="KAH7127112.1"/>
    <property type="molecule type" value="Genomic_DNA"/>
</dbReference>
<keyword evidence="5" id="KW-0560">Oxidoreductase</keyword>
<comment type="cofactor">
    <cofactor evidence="1">
        <name>heme b</name>
        <dbReference type="ChEBI" id="CHEBI:60344"/>
    </cofactor>
</comment>
<gene>
    <name evidence="10" type="ORF">B0J11DRAFT_295173</name>
</gene>
<keyword evidence="6" id="KW-0408">Iron</keyword>
<dbReference type="GO" id="GO:0004601">
    <property type="term" value="F:peroxidase activity"/>
    <property type="evidence" value="ECO:0007669"/>
    <property type="project" value="UniProtKB-KW"/>
</dbReference>
<keyword evidence="2" id="KW-0575">Peroxidase</keyword>
<dbReference type="InterPro" id="IPR036851">
    <property type="entry name" value="Chloroperoxidase-like_sf"/>
</dbReference>
<dbReference type="GO" id="GO:0046872">
    <property type="term" value="F:metal ion binding"/>
    <property type="evidence" value="ECO:0007669"/>
    <property type="project" value="UniProtKB-KW"/>
</dbReference>
<accession>A0A9P9INI1</accession>
<dbReference type="Proteomes" id="UP000700596">
    <property type="component" value="Unassembled WGS sequence"/>
</dbReference>
<evidence type="ECO:0000256" key="2">
    <source>
        <dbReference type="ARBA" id="ARBA00022559"/>
    </source>
</evidence>
<keyword evidence="3" id="KW-0349">Heme</keyword>
<dbReference type="OrthoDB" id="407298at2759"/>
<proteinExistence type="inferred from homology"/>
<evidence type="ECO:0000256" key="1">
    <source>
        <dbReference type="ARBA" id="ARBA00001970"/>
    </source>
</evidence>
<evidence type="ECO:0000256" key="8">
    <source>
        <dbReference type="SAM" id="SignalP"/>
    </source>
</evidence>
<dbReference type="InterPro" id="IPR000028">
    <property type="entry name" value="Chloroperoxidase"/>
</dbReference>
<dbReference type="Pfam" id="PF01328">
    <property type="entry name" value="Peroxidase_2"/>
    <property type="match status" value="1"/>
</dbReference>
<keyword evidence="8" id="KW-0732">Signal</keyword>
<dbReference type="AlphaFoldDB" id="A0A9P9INI1"/>
<evidence type="ECO:0000256" key="6">
    <source>
        <dbReference type="ARBA" id="ARBA00023004"/>
    </source>
</evidence>
<evidence type="ECO:0000256" key="5">
    <source>
        <dbReference type="ARBA" id="ARBA00023002"/>
    </source>
</evidence>
<comment type="caution">
    <text evidence="10">The sequence shown here is derived from an EMBL/GenBank/DDBJ whole genome shotgun (WGS) entry which is preliminary data.</text>
</comment>
<organism evidence="10 11">
    <name type="scientific">Dendryphion nanum</name>
    <dbReference type="NCBI Taxonomy" id="256645"/>
    <lineage>
        <taxon>Eukaryota</taxon>
        <taxon>Fungi</taxon>
        <taxon>Dikarya</taxon>
        <taxon>Ascomycota</taxon>
        <taxon>Pezizomycotina</taxon>
        <taxon>Dothideomycetes</taxon>
        <taxon>Pleosporomycetidae</taxon>
        <taxon>Pleosporales</taxon>
        <taxon>Torulaceae</taxon>
        <taxon>Dendryphion</taxon>
    </lineage>
</organism>
<evidence type="ECO:0000256" key="3">
    <source>
        <dbReference type="ARBA" id="ARBA00022617"/>
    </source>
</evidence>
<protein>
    <submittedName>
        <fullName evidence="10">Chloroperoxidase</fullName>
    </submittedName>
</protein>
<evidence type="ECO:0000313" key="11">
    <source>
        <dbReference type="Proteomes" id="UP000700596"/>
    </source>
</evidence>
<evidence type="ECO:0000256" key="4">
    <source>
        <dbReference type="ARBA" id="ARBA00022723"/>
    </source>
</evidence>
<evidence type="ECO:0000313" key="10">
    <source>
        <dbReference type="EMBL" id="KAH7127112.1"/>
    </source>
</evidence>
<evidence type="ECO:0000259" key="9">
    <source>
        <dbReference type="PROSITE" id="PS51405"/>
    </source>
</evidence>
<dbReference type="PROSITE" id="PS51405">
    <property type="entry name" value="HEME_HALOPEROXIDASE"/>
    <property type="match status" value="1"/>
</dbReference>
<feature type="domain" description="Heme haloperoxidase family profile" evidence="9">
    <location>
        <begin position="19"/>
        <end position="231"/>
    </location>
</feature>
<dbReference type="Gene3D" id="1.10.489.10">
    <property type="entry name" value="Chloroperoxidase-like"/>
    <property type="match status" value="1"/>
</dbReference>